<reference evidence="2" key="1">
    <citation type="submission" date="2023-08" db="EMBL/GenBank/DDBJ databases">
        <title>Chromosome-level Genome Assembly of mud carp (Cirrhinus molitorella).</title>
        <authorList>
            <person name="Liu H."/>
        </authorList>
    </citation>
    <scope>NUCLEOTIDE SEQUENCE</scope>
    <source>
        <strain evidence="2">Prfri</strain>
        <tissue evidence="2">Muscle</tissue>
    </source>
</reference>
<keyword evidence="3" id="KW-1185">Reference proteome</keyword>
<sequence>MMCSTLRTAHLAVRRILDILHTSILTHIDSLFGDRAEAPVRVEAPLTQSRVTTREERHSYRVRETQHDGVEDPADTHRRNHTASREKWRVLLPKLH</sequence>
<evidence type="ECO:0000256" key="1">
    <source>
        <dbReference type="SAM" id="MobiDB-lite"/>
    </source>
</evidence>
<dbReference type="EMBL" id="JAUYZG010000018">
    <property type="protein sequence ID" value="KAK2880955.1"/>
    <property type="molecule type" value="Genomic_DNA"/>
</dbReference>
<feature type="region of interest" description="Disordered" evidence="1">
    <location>
        <begin position="49"/>
        <end position="86"/>
    </location>
</feature>
<accession>A0AA88PBN8</accession>
<comment type="caution">
    <text evidence="2">The sequence shown here is derived from an EMBL/GenBank/DDBJ whole genome shotgun (WGS) entry which is preliminary data.</text>
</comment>
<name>A0AA88PBN8_9TELE</name>
<dbReference type="AlphaFoldDB" id="A0AA88PBN8"/>
<dbReference type="Proteomes" id="UP001187343">
    <property type="component" value="Unassembled WGS sequence"/>
</dbReference>
<organism evidence="2 3">
    <name type="scientific">Cirrhinus molitorella</name>
    <name type="common">mud carp</name>
    <dbReference type="NCBI Taxonomy" id="172907"/>
    <lineage>
        <taxon>Eukaryota</taxon>
        <taxon>Metazoa</taxon>
        <taxon>Chordata</taxon>
        <taxon>Craniata</taxon>
        <taxon>Vertebrata</taxon>
        <taxon>Euteleostomi</taxon>
        <taxon>Actinopterygii</taxon>
        <taxon>Neopterygii</taxon>
        <taxon>Teleostei</taxon>
        <taxon>Ostariophysi</taxon>
        <taxon>Cypriniformes</taxon>
        <taxon>Cyprinidae</taxon>
        <taxon>Labeoninae</taxon>
        <taxon>Labeonini</taxon>
        <taxon>Cirrhinus</taxon>
    </lineage>
</organism>
<gene>
    <name evidence="2" type="ORF">Q8A67_018223</name>
</gene>
<protein>
    <submittedName>
        <fullName evidence="2">Uncharacterized protein</fullName>
    </submittedName>
</protein>
<feature type="compositionally biased region" description="Basic and acidic residues" evidence="1">
    <location>
        <begin position="52"/>
        <end position="86"/>
    </location>
</feature>
<evidence type="ECO:0000313" key="2">
    <source>
        <dbReference type="EMBL" id="KAK2880955.1"/>
    </source>
</evidence>
<evidence type="ECO:0000313" key="3">
    <source>
        <dbReference type="Proteomes" id="UP001187343"/>
    </source>
</evidence>
<proteinExistence type="predicted"/>